<dbReference type="PANTHER" id="PTHR46796:SF15">
    <property type="entry name" value="BLL1074 PROTEIN"/>
    <property type="match status" value="1"/>
</dbReference>
<dbReference type="SMART" id="SM00342">
    <property type="entry name" value="HTH_ARAC"/>
    <property type="match status" value="1"/>
</dbReference>
<protein>
    <submittedName>
        <fullName evidence="5">Helix-turn-helix domain-containing protein</fullName>
    </submittedName>
</protein>
<evidence type="ECO:0000313" key="5">
    <source>
        <dbReference type="EMBL" id="MDA3625991.1"/>
    </source>
</evidence>
<dbReference type="PROSITE" id="PS01124">
    <property type="entry name" value="HTH_ARAC_FAMILY_2"/>
    <property type="match status" value="1"/>
</dbReference>
<dbReference type="EMBL" id="JAQGLA010000012">
    <property type="protein sequence ID" value="MDA3625991.1"/>
    <property type="molecule type" value="Genomic_DNA"/>
</dbReference>
<keyword evidence="3" id="KW-0804">Transcription</keyword>
<sequence length="246" mass="27744">MARDVRELGGAWRDFQRHSFPEPSPDLARYVARYWVVSWDYPEPYRQLIVPYPNVHLTFQDGRATITGVSSGHQVRVLSGRSSVLGVAFRPGCFRPFLRAPVSTITDRTIDAREVFGPALTAPDVPAVEQLLRAHAPEPDPRAEQAADIVAMIAAKPEITRVDALAREFGTSIRQLQRLFAEHVGIGPKWVIRRYRLHEVTERMARGAELDWASVAAELGYADQAHLTRDFKSLFGEPPTHHAQRY</sequence>
<keyword evidence="1" id="KW-0805">Transcription regulation</keyword>
<keyword evidence="2" id="KW-0238">DNA-binding</keyword>
<dbReference type="InterPro" id="IPR009057">
    <property type="entry name" value="Homeodomain-like_sf"/>
</dbReference>
<gene>
    <name evidence="5" type="ORF">OU415_11130</name>
</gene>
<dbReference type="Gene3D" id="1.10.10.60">
    <property type="entry name" value="Homeodomain-like"/>
    <property type="match status" value="1"/>
</dbReference>
<keyword evidence="6" id="KW-1185">Reference proteome</keyword>
<reference evidence="5 6" key="1">
    <citation type="submission" date="2022-11" db="EMBL/GenBank/DDBJ databases">
        <title>Draft genome sequence of Saccharopolyspora sp. WRP15-2 isolated from rhizosphere soils of wild rice in Thailand.</title>
        <authorList>
            <person name="Duangmal K."/>
            <person name="Kammanee S."/>
            <person name="Muangham S."/>
        </authorList>
    </citation>
    <scope>NUCLEOTIDE SEQUENCE [LARGE SCALE GENOMIC DNA]</scope>
    <source>
        <strain evidence="5 6">WRP15-2</strain>
    </source>
</reference>
<dbReference type="Proteomes" id="UP001210380">
    <property type="component" value="Unassembled WGS sequence"/>
</dbReference>
<proteinExistence type="predicted"/>
<evidence type="ECO:0000256" key="2">
    <source>
        <dbReference type="ARBA" id="ARBA00023125"/>
    </source>
</evidence>
<dbReference type="RefSeq" id="WP_270948566.1">
    <property type="nucleotide sequence ID" value="NZ_JAQGLA010000012.1"/>
</dbReference>
<evidence type="ECO:0000256" key="3">
    <source>
        <dbReference type="ARBA" id="ARBA00023163"/>
    </source>
</evidence>
<dbReference type="InterPro" id="IPR046532">
    <property type="entry name" value="DUF6597"/>
</dbReference>
<dbReference type="InterPro" id="IPR018060">
    <property type="entry name" value="HTH_AraC"/>
</dbReference>
<dbReference type="Pfam" id="PF12833">
    <property type="entry name" value="HTH_18"/>
    <property type="match status" value="1"/>
</dbReference>
<dbReference type="PANTHER" id="PTHR46796">
    <property type="entry name" value="HTH-TYPE TRANSCRIPTIONAL ACTIVATOR RHAS-RELATED"/>
    <property type="match status" value="1"/>
</dbReference>
<evidence type="ECO:0000313" key="6">
    <source>
        <dbReference type="Proteomes" id="UP001210380"/>
    </source>
</evidence>
<organism evidence="5 6">
    <name type="scientific">Saccharopolyspora oryzae</name>
    <dbReference type="NCBI Taxonomy" id="2997343"/>
    <lineage>
        <taxon>Bacteria</taxon>
        <taxon>Bacillati</taxon>
        <taxon>Actinomycetota</taxon>
        <taxon>Actinomycetes</taxon>
        <taxon>Pseudonocardiales</taxon>
        <taxon>Pseudonocardiaceae</taxon>
        <taxon>Saccharopolyspora</taxon>
    </lineage>
</organism>
<feature type="domain" description="HTH araC/xylS-type" evidence="4">
    <location>
        <begin position="144"/>
        <end position="245"/>
    </location>
</feature>
<evidence type="ECO:0000256" key="1">
    <source>
        <dbReference type="ARBA" id="ARBA00023015"/>
    </source>
</evidence>
<name>A0ABT4UW88_9PSEU</name>
<comment type="caution">
    <text evidence="5">The sequence shown here is derived from an EMBL/GenBank/DDBJ whole genome shotgun (WGS) entry which is preliminary data.</text>
</comment>
<accession>A0ABT4UW88</accession>
<dbReference type="SUPFAM" id="SSF46689">
    <property type="entry name" value="Homeodomain-like"/>
    <property type="match status" value="1"/>
</dbReference>
<evidence type="ECO:0000259" key="4">
    <source>
        <dbReference type="PROSITE" id="PS01124"/>
    </source>
</evidence>
<dbReference type="InterPro" id="IPR050204">
    <property type="entry name" value="AraC_XylS_family_regulators"/>
</dbReference>
<dbReference type="Pfam" id="PF20240">
    <property type="entry name" value="DUF6597"/>
    <property type="match status" value="1"/>
</dbReference>